<evidence type="ECO:0000256" key="3">
    <source>
        <dbReference type="ARBA" id="ARBA00023082"/>
    </source>
</evidence>
<keyword evidence="2" id="KW-0805">Transcription regulation</keyword>
<dbReference type="NCBIfam" id="TIGR02937">
    <property type="entry name" value="sigma70-ECF"/>
    <property type="match status" value="1"/>
</dbReference>
<dbReference type="Pfam" id="PF08281">
    <property type="entry name" value="Sigma70_r4_2"/>
    <property type="match status" value="1"/>
</dbReference>
<dbReference type="InterPro" id="IPR013325">
    <property type="entry name" value="RNA_pol_sigma_r2"/>
</dbReference>
<name>A0A934RQB0_9BACT</name>
<dbReference type="InterPro" id="IPR014284">
    <property type="entry name" value="RNA_pol_sigma-70_dom"/>
</dbReference>
<dbReference type="EMBL" id="JAENIO010000009">
    <property type="protein sequence ID" value="MBK1833503.1"/>
    <property type="molecule type" value="Genomic_DNA"/>
</dbReference>
<keyword evidence="3" id="KW-0731">Sigma factor</keyword>
<proteinExistence type="inferred from homology"/>
<comment type="caution">
    <text evidence="8">The sequence shown here is derived from an EMBL/GenBank/DDBJ whole genome shotgun (WGS) entry which is preliminary data.</text>
</comment>
<organism evidence="8 9">
    <name type="scientific">Roseibacillus ishigakijimensis</name>
    <dbReference type="NCBI Taxonomy" id="454146"/>
    <lineage>
        <taxon>Bacteria</taxon>
        <taxon>Pseudomonadati</taxon>
        <taxon>Verrucomicrobiota</taxon>
        <taxon>Verrucomicrobiia</taxon>
        <taxon>Verrucomicrobiales</taxon>
        <taxon>Verrucomicrobiaceae</taxon>
        <taxon>Roseibacillus</taxon>
    </lineage>
</organism>
<comment type="similarity">
    <text evidence="1">Belongs to the sigma-70 factor family. ECF subfamily.</text>
</comment>
<dbReference type="GO" id="GO:0016987">
    <property type="term" value="F:sigma factor activity"/>
    <property type="evidence" value="ECO:0007669"/>
    <property type="project" value="UniProtKB-KW"/>
</dbReference>
<dbReference type="AlphaFoldDB" id="A0A934RQB0"/>
<dbReference type="SUPFAM" id="SSF88946">
    <property type="entry name" value="Sigma2 domain of RNA polymerase sigma factors"/>
    <property type="match status" value="1"/>
</dbReference>
<dbReference type="InterPro" id="IPR013249">
    <property type="entry name" value="RNA_pol_sigma70_r4_t2"/>
</dbReference>
<protein>
    <submittedName>
        <fullName evidence="8">RNA polymerase sigma factor</fullName>
    </submittedName>
</protein>
<feature type="domain" description="RNA polymerase sigma-70 region 2" evidence="6">
    <location>
        <begin position="51"/>
        <end position="117"/>
    </location>
</feature>
<dbReference type="Proteomes" id="UP000604083">
    <property type="component" value="Unassembled WGS sequence"/>
</dbReference>
<evidence type="ECO:0000313" key="9">
    <source>
        <dbReference type="Proteomes" id="UP000604083"/>
    </source>
</evidence>
<evidence type="ECO:0000256" key="4">
    <source>
        <dbReference type="ARBA" id="ARBA00023125"/>
    </source>
</evidence>
<dbReference type="InterPro" id="IPR013324">
    <property type="entry name" value="RNA_pol_sigma_r3/r4-like"/>
</dbReference>
<evidence type="ECO:0000256" key="2">
    <source>
        <dbReference type="ARBA" id="ARBA00023015"/>
    </source>
</evidence>
<keyword evidence="9" id="KW-1185">Reference proteome</keyword>
<dbReference type="PANTHER" id="PTHR43133:SF8">
    <property type="entry name" value="RNA POLYMERASE SIGMA FACTOR HI_1459-RELATED"/>
    <property type="match status" value="1"/>
</dbReference>
<dbReference type="Gene3D" id="1.10.10.10">
    <property type="entry name" value="Winged helix-like DNA-binding domain superfamily/Winged helix DNA-binding domain"/>
    <property type="match status" value="1"/>
</dbReference>
<accession>A0A934RQB0</accession>
<evidence type="ECO:0000259" key="7">
    <source>
        <dbReference type="Pfam" id="PF08281"/>
    </source>
</evidence>
<dbReference type="InterPro" id="IPR039425">
    <property type="entry name" value="RNA_pol_sigma-70-like"/>
</dbReference>
<dbReference type="GO" id="GO:0006352">
    <property type="term" value="P:DNA-templated transcription initiation"/>
    <property type="evidence" value="ECO:0007669"/>
    <property type="project" value="InterPro"/>
</dbReference>
<keyword evidence="4" id="KW-0238">DNA-binding</keyword>
<dbReference type="Pfam" id="PF04542">
    <property type="entry name" value="Sigma70_r2"/>
    <property type="match status" value="1"/>
</dbReference>
<gene>
    <name evidence="8" type="ORF">JIN78_05450</name>
</gene>
<dbReference type="RefSeq" id="WP_200390935.1">
    <property type="nucleotide sequence ID" value="NZ_JAENIO010000009.1"/>
</dbReference>
<dbReference type="InterPro" id="IPR007627">
    <property type="entry name" value="RNA_pol_sigma70_r2"/>
</dbReference>
<evidence type="ECO:0000313" key="8">
    <source>
        <dbReference type="EMBL" id="MBK1833503.1"/>
    </source>
</evidence>
<evidence type="ECO:0000259" key="6">
    <source>
        <dbReference type="Pfam" id="PF04542"/>
    </source>
</evidence>
<dbReference type="InterPro" id="IPR036388">
    <property type="entry name" value="WH-like_DNA-bd_sf"/>
</dbReference>
<evidence type="ECO:0000256" key="1">
    <source>
        <dbReference type="ARBA" id="ARBA00010641"/>
    </source>
</evidence>
<dbReference type="SUPFAM" id="SSF88659">
    <property type="entry name" value="Sigma3 and sigma4 domains of RNA polymerase sigma factors"/>
    <property type="match status" value="1"/>
</dbReference>
<sequence length="219" mass="25329">MSIDRHLPFASAAHWKSLRQETVSGDSLAESLERRDLTAAAQGDCHAYQRLVLSYQDRIYQLCFRLLGCRDDAAEACQDVFVRAFQALPRYRPEAKFSTWLHQIALNRCRDWRKQRSHRLRLLSDSLQAQEDPDLPCGKEQPDAQAGWSDEVARLEQGLAAIAPRHREIFVLVCVENLPHRECALILNCSERAIEGRLYRARKALQRWWESQPQDPSFS</sequence>
<evidence type="ECO:0000256" key="5">
    <source>
        <dbReference type="ARBA" id="ARBA00023163"/>
    </source>
</evidence>
<dbReference type="Gene3D" id="1.10.1740.10">
    <property type="match status" value="1"/>
</dbReference>
<dbReference type="PANTHER" id="PTHR43133">
    <property type="entry name" value="RNA POLYMERASE ECF-TYPE SIGMA FACTO"/>
    <property type="match status" value="1"/>
</dbReference>
<reference evidence="8" key="1">
    <citation type="submission" date="2021-01" db="EMBL/GenBank/DDBJ databases">
        <title>Modified the classification status of verrucomicrobia.</title>
        <authorList>
            <person name="Feng X."/>
        </authorList>
    </citation>
    <scope>NUCLEOTIDE SEQUENCE</scope>
    <source>
        <strain evidence="8">KCTC 12986</strain>
    </source>
</reference>
<dbReference type="CDD" id="cd06171">
    <property type="entry name" value="Sigma70_r4"/>
    <property type="match status" value="1"/>
</dbReference>
<keyword evidence="5" id="KW-0804">Transcription</keyword>
<dbReference type="GO" id="GO:0003677">
    <property type="term" value="F:DNA binding"/>
    <property type="evidence" value="ECO:0007669"/>
    <property type="project" value="UniProtKB-KW"/>
</dbReference>
<feature type="domain" description="RNA polymerase sigma factor 70 region 4 type 2" evidence="7">
    <location>
        <begin position="155"/>
        <end position="205"/>
    </location>
</feature>